<organism evidence="1 2">
    <name type="scientific">Plakobranchus ocellatus</name>
    <dbReference type="NCBI Taxonomy" id="259542"/>
    <lineage>
        <taxon>Eukaryota</taxon>
        <taxon>Metazoa</taxon>
        <taxon>Spiralia</taxon>
        <taxon>Lophotrochozoa</taxon>
        <taxon>Mollusca</taxon>
        <taxon>Gastropoda</taxon>
        <taxon>Heterobranchia</taxon>
        <taxon>Euthyneura</taxon>
        <taxon>Panpulmonata</taxon>
        <taxon>Sacoglossa</taxon>
        <taxon>Placobranchoidea</taxon>
        <taxon>Plakobranchidae</taxon>
        <taxon>Plakobranchus</taxon>
    </lineage>
</organism>
<reference evidence="1 2" key="1">
    <citation type="journal article" date="2021" name="Elife">
        <title>Chloroplast acquisition without the gene transfer in kleptoplastic sea slugs, Plakobranchus ocellatus.</title>
        <authorList>
            <person name="Maeda T."/>
            <person name="Takahashi S."/>
            <person name="Yoshida T."/>
            <person name="Shimamura S."/>
            <person name="Takaki Y."/>
            <person name="Nagai Y."/>
            <person name="Toyoda A."/>
            <person name="Suzuki Y."/>
            <person name="Arimoto A."/>
            <person name="Ishii H."/>
            <person name="Satoh N."/>
            <person name="Nishiyama T."/>
            <person name="Hasebe M."/>
            <person name="Maruyama T."/>
            <person name="Minagawa J."/>
            <person name="Obokata J."/>
            <person name="Shigenobu S."/>
        </authorList>
    </citation>
    <scope>NUCLEOTIDE SEQUENCE [LARGE SCALE GENOMIC DNA]</scope>
</reference>
<keyword evidence="2" id="KW-1185">Reference proteome</keyword>
<protein>
    <submittedName>
        <fullName evidence="1">Uncharacterized protein</fullName>
    </submittedName>
</protein>
<dbReference type="Proteomes" id="UP000735302">
    <property type="component" value="Unassembled WGS sequence"/>
</dbReference>
<evidence type="ECO:0000313" key="2">
    <source>
        <dbReference type="Proteomes" id="UP000735302"/>
    </source>
</evidence>
<sequence>SEGKCECPSERDETIDRELSAFGPRSATYPLLSGSKVPLRQDWRFLVDERPFPKRSTLEDIITSGDLEIGDYGRTEEVEDAVQQAQILEELDIG</sequence>
<proteinExistence type="predicted"/>
<feature type="non-terminal residue" evidence="1">
    <location>
        <position position="1"/>
    </location>
</feature>
<gene>
    <name evidence="1" type="ORF">PoB_005953100</name>
</gene>
<accession>A0AAV4CCI4</accession>
<dbReference type="AlphaFoldDB" id="A0AAV4CCI4"/>
<name>A0AAV4CCI4_9GAST</name>
<evidence type="ECO:0000313" key="1">
    <source>
        <dbReference type="EMBL" id="GFO33026.1"/>
    </source>
</evidence>
<comment type="caution">
    <text evidence="1">The sequence shown here is derived from an EMBL/GenBank/DDBJ whole genome shotgun (WGS) entry which is preliminary data.</text>
</comment>
<dbReference type="EMBL" id="BLXT01006726">
    <property type="protein sequence ID" value="GFO33026.1"/>
    <property type="molecule type" value="Genomic_DNA"/>
</dbReference>